<evidence type="ECO:0000313" key="3">
    <source>
        <dbReference type="EMBL" id="CAD8303180.1"/>
    </source>
</evidence>
<dbReference type="EMBL" id="HBEC01036488">
    <property type="protein sequence ID" value="CAD8303180.1"/>
    <property type="molecule type" value="Transcribed_RNA"/>
</dbReference>
<dbReference type="InterPro" id="IPR007991">
    <property type="entry name" value="RNA_pol_I_trans_ini_fac_RRN3"/>
</dbReference>
<gene>
    <name evidence="3" type="ORF">CEUR00632_LOCUS16949</name>
</gene>
<reference evidence="3" key="1">
    <citation type="submission" date="2021-01" db="EMBL/GenBank/DDBJ databases">
        <authorList>
            <person name="Corre E."/>
            <person name="Pelletier E."/>
            <person name="Niang G."/>
            <person name="Scheremetjew M."/>
            <person name="Finn R."/>
            <person name="Kale V."/>
            <person name="Holt S."/>
            <person name="Cochrane G."/>
            <person name="Meng A."/>
            <person name="Brown T."/>
            <person name="Cohen L."/>
        </authorList>
    </citation>
    <scope>NUCLEOTIDE SEQUENCE</scope>
    <source>
        <strain evidence="3">CCMP219</strain>
    </source>
</reference>
<accession>A0A7R9VSW0</accession>
<sequence>MPHKLRCRDEQCLYLSTVFALAERPACGTLRDGILTAAVEHLLSLDVEIRWQDIADVAADERDEMGSTDDDEDIFELEGMSDLDIRDGSDEAGGAYGSSCDEAGFGGLGRVAAAAAAEASTSGRQATDEMADTLDSLMELTFEHLTRRHAMGNASEVWACLLSLFERLVLPTARCKFTQFLVFGSAALGPPCRSESLIALLLSRATSTTGVPDMARCIAAAYLGSFLARAAFVPSGTVLSALTQLLAFCKKYASTAAAAPAAVSTPRASTTPMNSMPRLLVGGDAASARTSPQVLQPHAVFYACVQAAMYVLCYRLCPGTAEGAAQLIQSLLLPLLLGPLDPLRHVLPSVSAEFAHQVSSAHGLDTATGSELAAAAVAAAAAARSGSTVSSTAGVASGISGSRSCRPLDVFFPFDPYLLSRSARLLSLRETYISWRHGHPLLRQAARPPADATASSRAASLGGSGGGNARPPHRHGDDDGCGEDDQDGGESMAGGVDGGSLVDPDGASAGEGTSASGSSGDELEGMSLRSGDHHLLMRPGQRGAGHGHAPACRPPLAPGAAPALAPVLARLQRHCGSSAGVAKHMRVPHGVSPDDSMALFCSPGGMSPVDTTPMGASPVLVSYMGRAAGSPMQMTPVDGGHMERHVAVLQRAPSN</sequence>
<dbReference type="AlphaFoldDB" id="A0A7R9VSW0"/>
<dbReference type="GO" id="GO:0005634">
    <property type="term" value="C:nucleus"/>
    <property type="evidence" value="ECO:0007669"/>
    <property type="project" value="TreeGrafter"/>
</dbReference>
<feature type="compositionally biased region" description="Low complexity" evidence="2">
    <location>
        <begin position="506"/>
        <end position="520"/>
    </location>
</feature>
<dbReference type="GO" id="GO:0001042">
    <property type="term" value="F:RNA polymerase I core binding"/>
    <property type="evidence" value="ECO:0007669"/>
    <property type="project" value="TreeGrafter"/>
</dbReference>
<evidence type="ECO:0000256" key="2">
    <source>
        <dbReference type="SAM" id="MobiDB-lite"/>
    </source>
</evidence>
<name>A0A7R9VSW0_9CHLO</name>
<feature type="compositionally biased region" description="Acidic residues" evidence="2">
    <location>
        <begin position="479"/>
        <end position="488"/>
    </location>
</feature>
<evidence type="ECO:0000256" key="1">
    <source>
        <dbReference type="ARBA" id="ARBA00010098"/>
    </source>
</evidence>
<evidence type="ECO:0008006" key="4">
    <source>
        <dbReference type="Google" id="ProtNLM"/>
    </source>
</evidence>
<dbReference type="GO" id="GO:0001181">
    <property type="term" value="F:RNA polymerase I general transcription initiation factor activity"/>
    <property type="evidence" value="ECO:0007669"/>
    <property type="project" value="InterPro"/>
</dbReference>
<comment type="similarity">
    <text evidence="1">Belongs to the RRN3 family.</text>
</comment>
<feature type="compositionally biased region" description="Low complexity" evidence="2">
    <location>
        <begin position="452"/>
        <end position="461"/>
    </location>
</feature>
<dbReference type="PANTHER" id="PTHR12790:SF0">
    <property type="entry name" value="RNA POLYMERASE I-SPECIFIC TRANSCRIPTION INITIATION FACTOR RRN3-RELATED"/>
    <property type="match status" value="1"/>
</dbReference>
<feature type="region of interest" description="Disordered" evidence="2">
    <location>
        <begin position="446"/>
        <end position="554"/>
    </location>
</feature>
<dbReference type="PANTHER" id="PTHR12790">
    <property type="entry name" value="TRANSCRIPTION INITIATION FACTOR IA RRN3"/>
    <property type="match status" value="1"/>
</dbReference>
<dbReference type="Pfam" id="PF05327">
    <property type="entry name" value="RRN3"/>
    <property type="match status" value="1"/>
</dbReference>
<proteinExistence type="inferred from homology"/>
<dbReference type="GO" id="GO:0006361">
    <property type="term" value="P:transcription initiation at RNA polymerase I promoter"/>
    <property type="evidence" value="ECO:0007669"/>
    <property type="project" value="InterPro"/>
</dbReference>
<organism evidence="3">
    <name type="scientific">Chlamydomonas euryale</name>
    <dbReference type="NCBI Taxonomy" id="1486919"/>
    <lineage>
        <taxon>Eukaryota</taxon>
        <taxon>Viridiplantae</taxon>
        <taxon>Chlorophyta</taxon>
        <taxon>core chlorophytes</taxon>
        <taxon>Chlorophyceae</taxon>
        <taxon>CS clade</taxon>
        <taxon>Chlamydomonadales</taxon>
        <taxon>Chlamydomonadaceae</taxon>
        <taxon>Chlamydomonas</taxon>
    </lineage>
</organism>
<protein>
    <recommendedName>
        <fullName evidence="4">RNA polymerase I-specific transcription initiation factor RRN3</fullName>
    </recommendedName>
</protein>